<feature type="transmembrane region" description="Helical" evidence="1">
    <location>
        <begin position="342"/>
        <end position="365"/>
    </location>
</feature>
<protein>
    <recommendedName>
        <fullName evidence="4">ABC-2 family transporter protein</fullName>
    </recommendedName>
</protein>
<evidence type="ECO:0008006" key="4">
    <source>
        <dbReference type="Google" id="ProtNLM"/>
    </source>
</evidence>
<evidence type="ECO:0000313" key="3">
    <source>
        <dbReference type="Proteomes" id="UP000263642"/>
    </source>
</evidence>
<dbReference type="EMBL" id="DQAY01000058">
    <property type="protein sequence ID" value="HCO23378.1"/>
    <property type="molecule type" value="Genomic_DNA"/>
</dbReference>
<feature type="transmembrane region" description="Helical" evidence="1">
    <location>
        <begin position="490"/>
        <end position="510"/>
    </location>
</feature>
<feature type="transmembrane region" description="Helical" evidence="1">
    <location>
        <begin position="242"/>
        <end position="260"/>
    </location>
</feature>
<feature type="transmembrane region" description="Helical" evidence="1">
    <location>
        <begin position="427"/>
        <end position="450"/>
    </location>
</feature>
<organism evidence="2 3">
    <name type="scientific">Gimesia maris</name>
    <dbReference type="NCBI Taxonomy" id="122"/>
    <lineage>
        <taxon>Bacteria</taxon>
        <taxon>Pseudomonadati</taxon>
        <taxon>Planctomycetota</taxon>
        <taxon>Planctomycetia</taxon>
        <taxon>Planctomycetales</taxon>
        <taxon>Planctomycetaceae</taxon>
        <taxon>Gimesia</taxon>
    </lineage>
</organism>
<evidence type="ECO:0000256" key="1">
    <source>
        <dbReference type="SAM" id="Phobius"/>
    </source>
</evidence>
<feature type="transmembrane region" description="Helical" evidence="1">
    <location>
        <begin position="86"/>
        <end position="103"/>
    </location>
</feature>
<feature type="transmembrane region" description="Helical" evidence="1">
    <location>
        <begin position="457"/>
        <end position="478"/>
    </location>
</feature>
<keyword evidence="1" id="KW-1133">Transmembrane helix</keyword>
<feature type="transmembrane region" description="Helical" evidence="1">
    <location>
        <begin position="301"/>
        <end position="330"/>
    </location>
</feature>
<name>A0A3D3R5D7_9PLAN</name>
<feature type="transmembrane region" description="Helical" evidence="1">
    <location>
        <begin position="138"/>
        <end position="163"/>
    </location>
</feature>
<feature type="transmembrane region" description="Helical" evidence="1">
    <location>
        <begin position="386"/>
        <end position="407"/>
    </location>
</feature>
<feature type="transmembrane region" description="Helical" evidence="1">
    <location>
        <begin position="24"/>
        <end position="40"/>
    </location>
</feature>
<feature type="transmembrane region" description="Helical" evidence="1">
    <location>
        <begin position="170"/>
        <end position="194"/>
    </location>
</feature>
<keyword evidence="1" id="KW-0812">Transmembrane</keyword>
<sequence length="520" mass="57148">MLQGTFALFHRALCVDFRLTRTHLLRFLFTVLILFCLIVAHSSSRFMGAAGLALFSNIIYLNFVFILMGGLSFFASAITEEKEEQTIGLLLMAGVNPISLLLGKSLPRLVSALILLSIQFPFTLLAITLGGVTFSQVIATYATLSAFLIGLSNLGLVCSVVCARSRTASALVLISLVLYFLGPPLLGLCIDGAVSARWIASNSLIARGTMAFVENCYESSVLRQLNLILASGFSESALGFQFWTNLIAGAVFFLLACLFFNRYTLTEISTDPGRGLISKKRNRIFSPGRAWMQALAWKDFYFVNGGLGMALIKHACYGAALFSLCAYISFTSRSFSLREMGLTVFWTMLIVVLIEISLISSRVFHVEIQWKTLVSTAMLPQSMAQIAYAKLFGSMLAVIPAFFYLIIGGLIGIEEMTQDLGMVLAEPSFWLTCIEVIFFWHLTALLSTFIKWGALPLAFVLMWVGNMLFFFCMSMIAFGSGGSGPEVFEAIIILFTLFLSAGIVGSHFVINERLTFLASQ</sequence>
<proteinExistence type="predicted"/>
<dbReference type="Proteomes" id="UP000263642">
    <property type="component" value="Unassembled WGS sequence"/>
</dbReference>
<evidence type="ECO:0000313" key="2">
    <source>
        <dbReference type="EMBL" id="HCO23378.1"/>
    </source>
</evidence>
<reference evidence="2 3" key="1">
    <citation type="journal article" date="2018" name="Nat. Biotechnol.">
        <title>A standardized bacterial taxonomy based on genome phylogeny substantially revises the tree of life.</title>
        <authorList>
            <person name="Parks D.H."/>
            <person name="Chuvochina M."/>
            <person name="Waite D.W."/>
            <person name="Rinke C."/>
            <person name="Skarshewski A."/>
            <person name="Chaumeil P.A."/>
            <person name="Hugenholtz P."/>
        </authorList>
    </citation>
    <scope>NUCLEOTIDE SEQUENCE [LARGE SCALE GENOMIC DNA]</scope>
    <source>
        <strain evidence="2">UBA9375</strain>
    </source>
</reference>
<feature type="transmembrane region" description="Helical" evidence="1">
    <location>
        <begin position="110"/>
        <end position="132"/>
    </location>
</feature>
<keyword evidence="1" id="KW-0472">Membrane</keyword>
<comment type="caution">
    <text evidence="2">The sequence shown here is derived from an EMBL/GenBank/DDBJ whole genome shotgun (WGS) entry which is preliminary data.</text>
</comment>
<feature type="transmembrane region" description="Helical" evidence="1">
    <location>
        <begin position="52"/>
        <end position="74"/>
    </location>
</feature>
<gene>
    <name evidence="2" type="ORF">DIT97_10090</name>
</gene>
<accession>A0A3D3R5D7</accession>
<dbReference type="AlphaFoldDB" id="A0A3D3R5D7"/>